<feature type="transmembrane region" description="Helical" evidence="1">
    <location>
        <begin position="12"/>
        <end position="31"/>
    </location>
</feature>
<keyword evidence="1" id="KW-0812">Transmembrane</keyword>
<evidence type="ECO:0000313" key="2">
    <source>
        <dbReference type="EMBL" id="QLQ80745.1"/>
    </source>
</evidence>
<feature type="transmembrane region" description="Helical" evidence="1">
    <location>
        <begin position="141"/>
        <end position="166"/>
    </location>
</feature>
<protein>
    <recommendedName>
        <fullName evidence="4">DUF1753-domain-containing protein</fullName>
    </recommendedName>
</protein>
<feature type="transmembrane region" description="Helical" evidence="1">
    <location>
        <begin position="79"/>
        <end position="103"/>
    </location>
</feature>
<evidence type="ECO:0000313" key="3">
    <source>
        <dbReference type="Proteomes" id="UP000510647"/>
    </source>
</evidence>
<dbReference type="PANTHER" id="PTHR28077">
    <property type="entry name" value="INOSITOL PHOSPHORYLCERAMIDE SYNTHASE REGULATORY SUBUNIT KEI1"/>
    <property type="match status" value="1"/>
</dbReference>
<dbReference type="AlphaFoldDB" id="A0A7H9HWA1"/>
<dbReference type="Proteomes" id="UP000510647">
    <property type="component" value="Chromosome 5"/>
</dbReference>
<keyword evidence="1" id="KW-0472">Membrane</keyword>
<accession>A0A7H9HWA1</accession>
<feature type="transmembrane region" description="Helical" evidence="1">
    <location>
        <begin position="51"/>
        <end position="72"/>
    </location>
</feature>
<dbReference type="GO" id="GO:0070916">
    <property type="term" value="C:inositol phosphoceramide synthase complex"/>
    <property type="evidence" value="ECO:0007669"/>
    <property type="project" value="TreeGrafter"/>
</dbReference>
<name>A0A7H9HWA1_9SACH</name>
<dbReference type="EMBL" id="CP059271">
    <property type="protein sequence ID" value="QLQ80745.1"/>
    <property type="molecule type" value="Genomic_DNA"/>
</dbReference>
<reference evidence="2 3" key="1">
    <citation type="submission" date="2020-06" db="EMBL/GenBank/DDBJ databases">
        <title>The yeast mating-type switching endonuclease HO is a domesticated member of an unorthodox homing genetic element family.</title>
        <authorList>
            <person name="Coughlan A.Y."/>
            <person name="Lombardi L."/>
            <person name="Braun-Galleani S."/>
            <person name="Martos A.R."/>
            <person name="Galeote V."/>
            <person name="Bigey F."/>
            <person name="Dequin S."/>
            <person name="Byrne K.P."/>
            <person name="Wolfe K.H."/>
        </authorList>
    </citation>
    <scope>NUCLEOTIDE SEQUENCE [LARGE SCALE GENOMIC DNA]</scope>
    <source>
        <strain evidence="2 3">CBS2947</strain>
    </source>
</reference>
<keyword evidence="1" id="KW-1133">Transmembrane helix</keyword>
<dbReference type="OrthoDB" id="3338076at2759"/>
<dbReference type="Pfam" id="PF08552">
    <property type="entry name" value="Kei1"/>
    <property type="match status" value="1"/>
</dbReference>
<organism evidence="2 3">
    <name type="scientific">Torulaspora globosa</name>
    <dbReference type="NCBI Taxonomy" id="48254"/>
    <lineage>
        <taxon>Eukaryota</taxon>
        <taxon>Fungi</taxon>
        <taxon>Dikarya</taxon>
        <taxon>Ascomycota</taxon>
        <taxon>Saccharomycotina</taxon>
        <taxon>Saccharomycetes</taxon>
        <taxon>Saccharomycetales</taxon>
        <taxon>Saccharomycetaceae</taxon>
        <taxon>Torulaspora</taxon>
    </lineage>
</organism>
<sequence length="212" mass="24315">MNSKRFVLPKSFFGFLPLYLGVEIALGISILNKCSGAYGILALFTGHPLHFSQWLLYIWSIITLIICAQGLYQVHKPSVLTFSHIFVTFVIDTVVTCMFSVWFTAEWYSIEGNNTDKTYSEAPVDHSTKIVNQGASGTFEYGVTIFITVLSLAAKLYFTFLLASFVQELLLHPRYMLDQDDVEQDLKNKSLWKRWWIKSQKICYNISKNLLL</sequence>
<dbReference type="PANTHER" id="PTHR28077:SF1">
    <property type="entry name" value="INOSITOL PHOSPHORYLCERAMIDE SYNTHASE REGULATORY SUBUNIT KEI1"/>
    <property type="match status" value="1"/>
</dbReference>
<dbReference type="InterPro" id="IPR013862">
    <property type="entry name" value="Kei1"/>
</dbReference>
<evidence type="ECO:0000256" key="1">
    <source>
        <dbReference type="SAM" id="Phobius"/>
    </source>
</evidence>
<keyword evidence="3" id="KW-1185">Reference proteome</keyword>
<proteinExistence type="predicted"/>
<gene>
    <name evidence="2" type="ORF">HG537_0E00980</name>
</gene>
<dbReference type="GO" id="GO:0006673">
    <property type="term" value="P:inositol phosphoceramide metabolic process"/>
    <property type="evidence" value="ECO:0007669"/>
    <property type="project" value="InterPro"/>
</dbReference>
<evidence type="ECO:0008006" key="4">
    <source>
        <dbReference type="Google" id="ProtNLM"/>
    </source>
</evidence>
<dbReference type="GO" id="GO:0070917">
    <property type="term" value="F:inositol phosphoceramide synthase regulator activity"/>
    <property type="evidence" value="ECO:0007669"/>
    <property type="project" value="InterPro"/>
</dbReference>
<dbReference type="GO" id="GO:0000139">
    <property type="term" value="C:Golgi membrane"/>
    <property type="evidence" value="ECO:0007669"/>
    <property type="project" value="TreeGrafter"/>
</dbReference>